<evidence type="ECO:0000313" key="2">
    <source>
        <dbReference type="EMBL" id="GLK54319.1"/>
    </source>
</evidence>
<dbReference type="InterPro" id="IPR007345">
    <property type="entry name" value="Polysacch_pyruvyl_Trfase"/>
</dbReference>
<feature type="domain" description="Polysaccharide pyruvyl transferase" evidence="1">
    <location>
        <begin position="29"/>
        <end position="290"/>
    </location>
</feature>
<reference evidence="3 4" key="2">
    <citation type="submission" date="2021-01" db="EMBL/GenBank/DDBJ databases">
        <title>Genomic Encyclopedia of Type Strains, Phase IV (KMG-IV): sequencing the most valuable type-strain genomes for metagenomic binning, comparative biology and taxonomic classification.</title>
        <authorList>
            <person name="Goeker M."/>
        </authorList>
    </citation>
    <scope>NUCLEOTIDE SEQUENCE [LARGE SCALE GENOMIC DNA]</scope>
    <source>
        <strain evidence="3 4">DSM 6130</strain>
    </source>
</reference>
<reference evidence="2" key="1">
    <citation type="journal article" date="2014" name="Int. J. Syst. Evol. Microbiol.">
        <title>Complete genome sequence of Corynebacterium casei LMG S-19264T (=DSM 44701T), isolated from a smear-ripened cheese.</title>
        <authorList>
            <consortium name="US DOE Joint Genome Institute (JGI-PGF)"/>
            <person name="Walter F."/>
            <person name="Albersmeier A."/>
            <person name="Kalinowski J."/>
            <person name="Ruckert C."/>
        </authorList>
    </citation>
    <scope>NUCLEOTIDE SEQUENCE</scope>
    <source>
        <strain evidence="2">VKM B-1606</strain>
    </source>
</reference>
<dbReference type="Proteomes" id="UP001143400">
    <property type="component" value="Unassembled WGS sequence"/>
</dbReference>
<keyword evidence="4" id="KW-1185">Reference proteome</keyword>
<dbReference type="Proteomes" id="UP000758856">
    <property type="component" value="Unassembled WGS sequence"/>
</dbReference>
<dbReference type="RefSeq" id="WP_204949660.1">
    <property type="nucleotide sequence ID" value="NZ_BSFF01000001.1"/>
</dbReference>
<evidence type="ECO:0000313" key="5">
    <source>
        <dbReference type="Proteomes" id="UP001143400"/>
    </source>
</evidence>
<dbReference type="PANTHER" id="PTHR36836:SF1">
    <property type="entry name" value="COLANIC ACID BIOSYNTHESIS PROTEIN WCAK"/>
    <property type="match status" value="1"/>
</dbReference>
<evidence type="ECO:0000259" key="1">
    <source>
        <dbReference type="Pfam" id="PF04230"/>
    </source>
</evidence>
<comment type="caution">
    <text evidence="2">The sequence shown here is derived from an EMBL/GenBank/DDBJ whole genome shotgun (WGS) entry which is preliminary data.</text>
</comment>
<dbReference type="EMBL" id="JAFBCY010000002">
    <property type="protein sequence ID" value="MBM7851261.1"/>
    <property type="molecule type" value="Genomic_DNA"/>
</dbReference>
<dbReference type="PANTHER" id="PTHR36836">
    <property type="entry name" value="COLANIC ACID BIOSYNTHESIS PROTEIN WCAK"/>
    <property type="match status" value="1"/>
</dbReference>
<evidence type="ECO:0000313" key="3">
    <source>
        <dbReference type="EMBL" id="MBM7851261.1"/>
    </source>
</evidence>
<evidence type="ECO:0000313" key="4">
    <source>
        <dbReference type="Proteomes" id="UP000758856"/>
    </source>
</evidence>
<accession>A0A9W6IRP3</accession>
<sequence length="365" mass="40022">MPKPISAAKVDPKSSPKQVVLRGFFAKGNMGDEALSHSIVRHIGPEFSYKFALNSPALDATATHWPYKGAKCIDSLNRGEVMKPDVCGFFLGGGGLGLGFGYNQMICARRAGKAIVHSGVHIHEDFFSKKDPVMVDASRAMLKLAHVTTVRDRLSIDVLKHYDVPGEWAPDWAFGLAAEPWAAPLPSSDYIVVTFRARPPDDVELITPWLQGVRDFAASLGCEIVVVPFDAGDAKLAAKLGFGDKTIKDLYFAPEKAKHVIAGARAVVSFGRFHPVVFALAEHVPAFAVDFWFARETGHKTTLLLREDGMEEGIYHRGLLDDFTADKLGARLSRLQAKMKKKPFATYPTMLADLGKRIQALMHAH</sequence>
<reference evidence="2" key="3">
    <citation type="submission" date="2023-01" db="EMBL/GenBank/DDBJ databases">
        <authorList>
            <person name="Sun Q."/>
            <person name="Evtushenko L."/>
        </authorList>
    </citation>
    <scope>NUCLEOTIDE SEQUENCE</scope>
    <source>
        <strain evidence="2">VKM B-1606</strain>
    </source>
</reference>
<protein>
    <recommendedName>
        <fullName evidence="1">Polysaccharide pyruvyl transferase domain-containing protein</fullName>
    </recommendedName>
</protein>
<dbReference type="Pfam" id="PF04230">
    <property type="entry name" value="PS_pyruv_trans"/>
    <property type="match status" value="1"/>
</dbReference>
<organism evidence="2 5">
    <name type="scientific">Methylopila capsulata</name>
    <dbReference type="NCBI Taxonomy" id="61654"/>
    <lineage>
        <taxon>Bacteria</taxon>
        <taxon>Pseudomonadati</taxon>
        <taxon>Pseudomonadota</taxon>
        <taxon>Alphaproteobacteria</taxon>
        <taxon>Hyphomicrobiales</taxon>
        <taxon>Methylopilaceae</taxon>
        <taxon>Methylopila</taxon>
    </lineage>
</organism>
<proteinExistence type="predicted"/>
<gene>
    <name evidence="2" type="ORF">GCM10008170_03380</name>
    <name evidence="3" type="ORF">JOD31_001486</name>
</gene>
<dbReference type="EMBL" id="BSFF01000001">
    <property type="protein sequence ID" value="GLK54319.1"/>
    <property type="molecule type" value="Genomic_DNA"/>
</dbReference>
<name>A0A9W6IRP3_9HYPH</name>
<dbReference type="AlphaFoldDB" id="A0A9W6IRP3"/>